<reference evidence="2" key="2">
    <citation type="submission" date="2025-09" db="UniProtKB">
        <authorList>
            <consortium name="Ensembl"/>
        </authorList>
    </citation>
    <scope>IDENTIFICATION</scope>
</reference>
<feature type="region of interest" description="Disordered" evidence="1">
    <location>
        <begin position="1"/>
        <end position="112"/>
    </location>
</feature>
<feature type="region of interest" description="Disordered" evidence="1">
    <location>
        <begin position="274"/>
        <end position="293"/>
    </location>
</feature>
<feature type="compositionally biased region" description="Basic residues" evidence="1">
    <location>
        <begin position="31"/>
        <end position="41"/>
    </location>
</feature>
<feature type="region of interest" description="Disordered" evidence="1">
    <location>
        <begin position="672"/>
        <end position="788"/>
    </location>
</feature>
<evidence type="ECO:0000313" key="2">
    <source>
        <dbReference type="Ensembl" id="ENSNGAP00000005679.1"/>
    </source>
</evidence>
<dbReference type="Pfam" id="PF15287">
    <property type="entry name" value="KRBA1"/>
    <property type="match status" value="6"/>
</dbReference>
<feature type="compositionally biased region" description="Pro residues" evidence="1">
    <location>
        <begin position="773"/>
        <end position="784"/>
    </location>
</feature>
<feature type="compositionally biased region" description="Basic and acidic residues" evidence="1">
    <location>
        <begin position="237"/>
        <end position="247"/>
    </location>
</feature>
<feature type="compositionally biased region" description="Low complexity" evidence="1">
    <location>
        <begin position="361"/>
        <end position="370"/>
    </location>
</feature>
<feature type="region of interest" description="Disordered" evidence="1">
    <location>
        <begin position="134"/>
        <end position="262"/>
    </location>
</feature>
<name>A0A8C6QQY2_NANGA</name>
<feature type="region of interest" description="Disordered" evidence="1">
    <location>
        <begin position="998"/>
        <end position="1030"/>
    </location>
</feature>
<keyword evidence="3" id="KW-1185">Reference proteome</keyword>
<dbReference type="Ensembl" id="ENSNGAT00000009863.1">
    <property type="protein sequence ID" value="ENSNGAP00000005679.1"/>
    <property type="gene ID" value="ENSNGAG00000008033.1"/>
</dbReference>
<protein>
    <submittedName>
        <fullName evidence="2">KRAB-A domain containing 1</fullName>
    </submittedName>
</protein>
<feature type="compositionally biased region" description="Polar residues" evidence="1">
    <location>
        <begin position="227"/>
        <end position="236"/>
    </location>
</feature>
<feature type="compositionally biased region" description="Polar residues" evidence="1">
    <location>
        <begin position="252"/>
        <end position="261"/>
    </location>
</feature>
<organism evidence="2 3">
    <name type="scientific">Nannospalax galili</name>
    <name type="common">Northern Israeli blind subterranean mole rat</name>
    <name type="synonym">Spalax galili</name>
    <dbReference type="NCBI Taxonomy" id="1026970"/>
    <lineage>
        <taxon>Eukaryota</taxon>
        <taxon>Metazoa</taxon>
        <taxon>Chordata</taxon>
        <taxon>Craniata</taxon>
        <taxon>Vertebrata</taxon>
        <taxon>Euteleostomi</taxon>
        <taxon>Mammalia</taxon>
        <taxon>Eutheria</taxon>
        <taxon>Euarchontoglires</taxon>
        <taxon>Glires</taxon>
        <taxon>Rodentia</taxon>
        <taxon>Myomorpha</taxon>
        <taxon>Muroidea</taxon>
        <taxon>Spalacidae</taxon>
        <taxon>Spalacinae</taxon>
        <taxon>Nannospalax</taxon>
    </lineage>
</organism>
<feature type="compositionally biased region" description="Basic and acidic residues" evidence="1">
    <location>
        <begin position="1013"/>
        <end position="1030"/>
    </location>
</feature>
<dbReference type="AlphaFoldDB" id="A0A8C6QQY2"/>
<evidence type="ECO:0000256" key="1">
    <source>
        <dbReference type="SAM" id="MobiDB-lite"/>
    </source>
</evidence>
<feature type="region of interest" description="Disordered" evidence="1">
    <location>
        <begin position="334"/>
        <end position="491"/>
    </location>
</feature>
<feature type="compositionally biased region" description="Low complexity" evidence="1">
    <location>
        <begin position="181"/>
        <end position="198"/>
    </location>
</feature>
<dbReference type="PANTHER" id="PTHR22740:SF3">
    <property type="entry name" value="PROTEIN KRBA1"/>
    <property type="match status" value="1"/>
</dbReference>
<feature type="region of interest" description="Disordered" evidence="1">
    <location>
        <begin position="874"/>
        <end position="910"/>
    </location>
</feature>
<evidence type="ECO:0000313" key="3">
    <source>
        <dbReference type="Proteomes" id="UP000694381"/>
    </source>
</evidence>
<feature type="compositionally biased region" description="Low complexity" evidence="1">
    <location>
        <begin position="627"/>
        <end position="636"/>
    </location>
</feature>
<proteinExistence type="predicted"/>
<accession>A0A8C6QQY2</accession>
<dbReference type="InterPro" id="IPR029317">
    <property type="entry name" value="KRBA1_rpt"/>
</dbReference>
<feature type="compositionally biased region" description="Polar residues" evidence="1">
    <location>
        <begin position="205"/>
        <end position="214"/>
    </location>
</feature>
<feature type="compositionally biased region" description="Basic residues" evidence="1">
    <location>
        <begin position="1"/>
        <end position="16"/>
    </location>
</feature>
<sequence length="1030" mass="108830">MRGAGRARARLSRRSARVPDPRPRLLPHAAGRSRRGSRRSRYSLLLEPRRKLGGPRSGEAEFRHGAPGTAELLPLSAFLSPTEPGGATAGESRQDEGQEPPSGYGRQGQPQHSLHLTALVQLVKEIPEFLFGEVKGTEDCPESGGTSLDGERASPRVVVAEDTRPPQGLLSCLPESPASQPSLTTTPMGSSSSSGFPGDWPQGSPLPTITTDKPQPTEKEGSGAPGQDSNSPTHSLDQIKNHQRQDRGTMGSGASSENSPLQGLINCLKEILVPGPQHPEAAPKNLPPPLPGLSVLRQTRVEVELGSLPCSVKTEAALGDCPLQGLLNCLKEIPEAPDRRPSPSGAGNPQLQEDSGAWKRSSGASRTSSSPLEALEACLKGIPSGGPSPVQPLATSSSRSPQPGDAGCQRFELQPQGSHSEEATREPLLPLGLQGCMREGPIRPLGSQGTPTSFSSASSSDGDLDFRSPRGSQGQRPGKGYPPGSSPLQGLENCLREIPLPRPQASWSCSSAVDRGLKRAEPRNWAAADREGNLNEACEPAHLGQGGGNVPSRNLRLGSPQIFTSTCIPTSHPGTTKPGAWRWLPDGTATMPSPLHRLESSLRGILPVRPLRFTCVTGLGPSPSPSPCSNSSFSSSDGEDLRPEPALWQPPLQKKDHLPSCKGPVPLSFVSGAFPRDGSSHSSLAEDSERLESKDCGNLSAGDAKGPDRWQSGPSHAAAGQPAARHIWPVSEPEESPGPRPKGTEDHRDEAPGHGQPSAAAMTQGKLLSGDPLEPPSKSTPPPTILCKLPSTSLQPPCTCGRSLQQELHSLGTALTEKLDQLAAALAGLTKEVATMRTQVDRLGRRPRSLGPKGQASWQWTFIRGPRWANRPDHRHLPYWRQKGPTRPKPKILRAQPEGCRTGDRLGLSRGKSNLISQLPPDASLVEPSRPTCSSSQQTSLAPSCHTVLTAHPLLGHTGCHQGRLSPSVPAALAPLVTSPATSADTEPQAAGVAMISIPNQPKEPGSLLGGALREDLWGGDHRDPRWGAH</sequence>
<dbReference type="InterPro" id="IPR040095">
    <property type="entry name" value="KRBA1"/>
</dbReference>
<gene>
    <name evidence="2" type="primary">Krba1</name>
</gene>
<feature type="compositionally biased region" description="Basic residues" evidence="1">
    <location>
        <begin position="877"/>
        <end position="892"/>
    </location>
</feature>
<dbReference type="GeneTree" id="ENSGT00390000006211"/>
<dbReference type="Proteomes" id="UP000694381">
    <property type="component" value="Unassembled WGS sequence"/>
</dbReference>
<feature type="region of interest" description="Disordered" evidence="1">
    <location>
        <begin position="619"/>
        <end position="660"/>
    </location>
</feature>
<feature type="compositionally biased region" description="Basic and acidic residues" evidence="1">
    <location>
        <begin position="742"/>
        <end position="752"/>
    </location>
</feature>
<dbReference type="SMART" id="SM01258">
    <property type="entry name" value="KRBA1"/>
    <property type="match status" value="6"/>
</dbReference>
<reference evidence="2" key="1">
    <citation type="submission" date="2025-08" db="UniProtKB">
        <authorList>
            <consortium name="Ensembl"/>
        </authorList>
    </citation>
    <scope>IDENTIFICATION</scope>
</reference>
<dbReference type="PANTHER" id="PTHR22740">
    <property type="entry name" value="PROTEIN KRBA1"/>
    <property type="match status" value="1"/>
</dbReference>
<feature type="compositionally biased region" description="Basic and acidic residues" evidence="1">
    <location>
        <begin position="149"/>
        <end position="164"/>
    </location>
</feature>